<dbReference type="EMBL" id="JADOEL010000012">
    <property type="protein sequence ID" value="MBF8178825.1"/>
    <property type="molecule type" value="Genomic_DNA"/>
</dbReference>
<accession>A0ABS0EVE9</accession>
<keyword evidence="1" id="KW-0472">Membrane</keyword>
<keyword evidence="1" id="KW-0812">Transmembrane</keyword>
<reference evidence="2 3" key="1">
    <citation type="submission" date="2020-11" db="EMBL/GenBank/DDBJ databases">
        <title>WGS of Herminiimonas contaminans strain Marseille-Q4544 isolated from planarians Schmidtea mediterranea.</title>
        <authorList>
            <person name="Kangale L."/>
        </authorList>
    </citation>
    <scope>NUCLEOTIDE SEQUENCE [LARGE SCALE GENOMIC DNA]</scope>
    <source>
        <strain evidence="2 3">Marseille-Q4544</strain>
    </source>
</reference>
<sequence length="65" mass="7484">MKATHTAKRSHFWFVWRMPILLAALTLFGLIIALVKTGVWHWFAWGALAAPIAVGLWYSFARTRK</sequence>
<evidence type="ECO:0000313" key="2">
    <source>
        <dbReference type="EMBL" id="MBF8178825.1"/>
    </source>
</evidence>
<keyword evidence="3" id="KW-1185">Reference proteome</keyword>
<dbReference type="Proteomes" id="UP000657372">
    <property type="component" value="Unassembled WGS sequence"/>
</dbReference>
<feature type="transmembrane region" description="Helical" evidence="1">
    <location>
        <begin position="12"/>
        <end position="34"/>
    </location>
</feature>
<keyword evidence="1" id="KW-1133">Transmembrane helix</keyword>
<evidence type="ECO:0000313" key="3">
    <source>
        <dbReference type="Proteomes" id="UP000657372"/>
    </source>
</evidence>
<dbReference type="RefSeq" id="WP_175625983.1">
    <property type="nucleotide sequence ID" value="NZ_JADOEL010000012.1"/>
</dbReference>
<name>A0ABS0EVE9_9BURK</name>
<organism evidence="2 3">
    <name type="scientific">Herminiimonas contaminans</name>
    <dbReference type="NCBI Taxonomy" id="1111140"/>
    <lineage>
        <taxon>Bacteria</taxon>
        <taxon>Pseudomonadati</taxon>
        <taxon>Pseudomonadota</taxon>
        <taxon>Betaproteobacteria</taxon>
        <taxon>Burkholderiales</taxon>
        <taxon>Oxalobacteraceae</taxon>
        <taxon>Herminiimonas</taxon>
    </lineage>
</organism>
<evidence type="ECO:0008006" key="4">
    <source>
        <dbReference type="Google" id="ProtNLM"/>
    </source>
</evidence>
<comment type="caution">
    <text evidence="2">The sequence shown here is derived from an EMBL/GenBank/DDBJ whole genome shotgun (WGS) entry which is preliminary data.</text>
</comment>
<feature type="transmembrane region" description="Helical" evidence="1">
    <location>
        <begin position="40"/>
        <end position="60"/>
    </location>
</feature>
<evidence type="ECO:0000256" key="1">
    <source>
        <dbReference type="SAM" id="Phobius"/>
    </source>
</evidence>
<proteinExistence type="predicted"/>
<protein>
    <recommendedName>
        <fullName evidence="4">DUF4175 domain-containing protein</fullName>
    </recommendedName>
</protein>
<gene>
    <name evidence="2" type="ORF">IXC47_14140</name>
</gene>